<dbReference type="Proteomes" id="UP000823561">
    <property type="component" value="Chromosome 3"/>
</dbReference>
<dbReference type="AlphaFoldDB" id="A0AAV6H894"/>
<comment type="caution">
    <text evidence="2">The sequence shown here is derived from an EMBL/GenBank/DDBJ whole genome shotgun (WGS) entry which is preliminary data.</text>
</comment>
<accession>A0AAV6H894</accession>
<feature type="compositionally biased region" description="Basic residues" evidence="1">
    <location>
        <begin position="1"/>
        <end position="11"/>
    </location>
</feature>
<organism evidence="2 3">
    <name type="scientific">Alosa alosa</name>
    <name type="common">allis shad</name>
    <dbReference type="NCBI Taxonomy" id="278164"/>
    <lineage>
        <taxon>Eukaryota</taxon>
        <taxon>Metazoa</taxon>
        <taxon>Chordata</taxon>
        <taxon>Craniata</taxon>
        <taxon>Vertebrata</taxon>
        <taxon>Euteleostomi</taxon>
        <taxon>Actinopterygii</taxon>
        <taxon>Neopterygii</taxon>
        <taxon>Teleostei</taxon>
        <taxon>Clupei</taxon>
        <taxon>Clupeiformes</taxon>
        <taxon>Clupeoidei</taxon>
        <taxon>Clupeidae</taxon>
        <taxon>Alosa</taxon>
    </lineage>
</organism>
<keyword evidence="3" id="KW-1185">Reference proteome</keyword>
<name>A0AAV6H894_9TELE</name>
<gene>
    <name evidence="2" type="ORF">AALO_G00043820</name>
</gene>
<sequence>MVHQHKTKGHAQSRGLTQTGELQDLVQNAVATEIEEGWDSDMSSILLLVHLLPPSSQGRKRPEKISAMEVGVEVAEKFEVPVRTKVLKV</sequence>
<feature type="region of interest" description="Disordered" evidence="1">
    <location>
        <begin position="1"/>
        <end position="22"/>
    </location>
</feature>
<proteinExistence type="predicted"/>
<evidence type="ECO:0000256" key="1">
    <source>
        <dbReference type="SAM" id="MobiDB-lite"/>
    </source>
</evidence>
<evidence type="ECO:0000313" key="2">
    <source>
        <dbReference type="EMBL" id="KAG5283594.1"/>
    </source>
</evidence>
<reference evidence="2" key="1">
    <citation type="submission" date="2020-10" db="EMBL/GenBank/DDBJ databases">
        <title>Chromosome-scale genome assembly of the Allis shad, Alosa alosa.</title>
        <authorList>
            <person name="Margot Z."/>
            <person name="Christophe K."/>
            <person name="Cabau C."/>
            <person name="Louis A."/>
            <person name="Berthelot C."/>
            <person name="Parey E."/>
            <person name="Roest Crollius H."/>
            <person name="Montfort J."/>
            <person name="Robinson-Rechavi M."/>
            <person name="Bucao C."/>
            <person name="Bouchez O."/>
            <person name="Gislard M."/>
            <person name="Lluch J."/>
            <person name="Milhes M."/>
            <person name="Lampietro C."/>
            <person name="Lopez Roques C."/>
            <person name="Donnadieu C."/>
            <person name="Braasch I."/>
            <person name="Desvignes T."/>
            <person name="Postlethwait J."/>
            <person name="Bobe J."/>
            <person name="Guiguen Y."/>
        </authorList>
    </citation>
    <scope>NUCLEOTIDE SEQUENCE</scope>
    <source>
        <strain evidence="2">M-15738</strain>
        <tissue evidence="2">Blood</tissue>
    </source>
</reference>
<protein>
    <submittedName>
        <fullName evidence="2">Uncharacterized protein</fullName>
    </submittedName>
</protein>
<dbReference type="EMBL" id="JADWDJ010000003">
    <property type="protein sequence ID" value="KAG5283594.1"/>
    <property type="molecule type" value="Genomic_DNA"/>
</dbReference>
<evidence type="ECO:0000313" key="3">
    <source>
        <dbReference type="Proteomes" id="UP000823561"/>
    </source>
</evidence>